<reference evidence="1" key="1">
    <citation type="journal article" date="2014" name="Front. Microbiol.">
        <title>High frequency of phylogenetically diverse reductive dehalogenase-homologous genes in deep subseafloor sedimentary metagenomes.</title>
        <authorList>
            <person name="Kawai M."/>
            <person name="Futagami T."/>
            <person name="Toyoda A."/>
            <person name="Takaki Y."/>
            <person name="Nishi S."/>
            <person name="Hori S."/>
            <person name="Arai W."/>
            <person name="Tsubouchi T."/>
            <person name="Morono Y."/>
            <person name="Uchiyama I."/>
            <person name="Ito T."/>
            <person name="Fujiyama A."/>
            <person name="Inagaki F."/>
            <person name="Takami H."/>
        </authorList>
    </citation>
    <scope>NUCLEOTIDE SEQUENCE</scope>
    <source>
        <strain evidence="1">Expedition CK06-06</strain>
    </source>
</reference>
<dbReference type="EMBL" id="BARV01016441">
    <property type="protein sequence ID" value="GAI27098.1"/>
    <property type="molecule type" value="Genomic_DNA"/>
</dbReference>
<dbReference type="InterPro" id="IPR016024">
    <property type="entry name" value="ARM-type_fold"/>
</dbReference>
<dbReference type="AlphaFoldDB" id="X1M724"/>
<protein>
    <recommendedName>
        <fullName evidence="2">HEAT repeat domain-containing protein</fullName>
    </recommendedName>
</protein>
<proteinExistence type="predicted"/>
<organism evidence="1">
    <name type="scientific">marine sediment metagenome</name>
    <dbReference type="NCBI Taxonomy" id="412755"/>
    <lineage>
        <taxon>unclassified sequences</taxon>
        <taxon>metagenomes</taxon>
        <taxon>ecological metagenomes</taxon>
    </lineage>
</organism>
<accession>X1M724</accession>
<sequence>MISEEERLMKTLNQLLEKAEDPKRSEEIFSLIIEKIQPPMGIATLASPALLRPCLSLLMDEKIDISSGIQYNASVILSILQDSRSTETLLKATSLFPSYYSKIRENLIYTLGNLKEKKAVKAIAQVLEEHDEIEPSQGHREGKIHHILKQKEEAFWALGKIGLESIQHLSSLVKYEEYPSAKLKTYLAWTLGEIGKAQKEKFGGVSADIAITLLKLLKTKNKQIFEETVSALRKIDMPEFTHSLYLYNIG</sequence>
<dbReference type="SUPFAM" id="SSF48371">
    <property type="entry name" value="ARM repeat"/>
    <property type="match status" value="1"/>
</dbReference>
<comment type="caution">
    <text evidence="1">The sequence shown here is derived from an EMBL/GenBank/DDBJ whole genome shotgun (WGS) entry which is preliminary data.</text>
</comment>
<dbReference type="Gene3D" id="1.25.10.10">
    <property type="entry name" value="Leucine-rich Repeat Variant"/>
    <property type="match status" value="1"/>
</dbReference>
<evidence type="ECO:0000313" key="1">
    <source>
        <dbReference type="EMBL" id="GAI27098.1"/>
    </source>
</evidence>
<feature type="non-terminal residue" evidence="1">
    <location>
        <position position="250"/>
    </location>
</feature>
<dbReference type="InterPro" id="IPR011989">
    <property type="entry name" value="ARM-like"/>
</dbReference>
<name>X1M724_9ZZZZ</name>
<gene>
    <name evidence="1" type="ORF">S06H3_28214</name>
</gene>
<evidence type="ECO:0008006" key="2">
    <source>
        <dbReference type="Google" id="ProtNLM"/>
    </source>
</evidence>